<name>A0A1X7LH43_9BURK</name>
<sequence>MGTQTNRSNAPLQPGATPVIPVTGRSADGQAIILQTGRTDPLICCADHEGYRLNACARPTNNELYAADLVIGRPGFPSRHFRALDYFYDAGQALRYATRWGRIWVNHQLKKTAGSASRLDDRARQS</sequence>
<dbReference type="EMBL" id="FXAT01000006">
    <property type="protein sequence ID" value="SMG52653.1"/>
    <property type="molecule type" value="Genomic_DNA"/>
</dbReference>
<organism evidence="1 2">
    <name type="scientific">Paraburkholderia susongensis</name>
    <dbReference type="NCBI Taxonomy" id="1515439"/>
    <lineage>
        <taxon>Bacteria</taxon>
        <taxon>Pseudomonadati</taxon>
        <taxon>Pseudomonadota</taxon>
        <taxon>Betaproteobacteria</taxon>
        <taxon>Burkholderiales</taxon>
        <taxon>Burkholderiaceae</taxon>
        <taxon>Paraburkholderia</taxon>
    </lineage>
</organism>
<evidence type="ECO:0000313" key="1">
    <source>
        <dbReference type="EMBL" id="SMG52653.1"/>
    </source>
</evidence>
<dbReference type="AlphaFoldDB" id="A0A1X7LH43"/>
<keyword evidence="2" id="KW-1185">Reference proteome</keyword>
<dbReference type="OrthoDB" id="9105043at2"/>
<proteinExistence type="predicted"/>
<accession>A0A1X7LH43</accession>
<dbReference type="Proteomes" id="UP000193228">
    <property type="component" value="Unassembled WGS sequence"/>
</dbReference>
<reference evidence="2" key="1">
    <citation type="submission" date="2017-04" db="EMBL/GenBank/DDBJ databases">
        <authorList>
            <person name="Varghese N."/>
            <person name="Submissions S."/>
        </authorList>
    </citation>
    <scope>NUCLEOTIDE SEQUENCE [LARGE SCALE GENOMIC DNA]</scope>
    <source>
        <strain evidence="2">LMG 29540</strain>
    </source>
</reference>
<gene>
    <name evidence="1" type="ORF">SAMN06265784_1069</name>
</gene>
<protein>
    <submittedName>
        <fullName evidence="1">Uncharacterized protein</fullName>
    </submittedName>
</protein>
<dbReference type="RefSeq" id="WP_143808988.1">
    <property type="nucleotide sequence ID" value="NZ_FXAT01000006.1"/>
</dbReference>
<dbReference type="STRING" id="1515439.SAMN06265784_1069"/>
<evidence type="ECO:0000313" key="2">
    <source>
        <dbReference type="Proteomes" id="UP000193228"/>
    </source>
</evidence>